<dbReference type="EMBL" id="BIFT01000004">
    <property type="protein sequence ID" value="GCE32221.1"/>
    <property type="molecule type" value="Genomic_DNA"/>
</dbReference>
<gene>
    <name evidence="3" type="ORF">KDA_77050</name>
</gene>
<dbReference type="AlphaFoldDB" id="A0A402BLJ5"/>
<feature type="transmembrane region" description="Helical" evidence="2">
    <location>
        <begin position="117"/>
        <end position="142"/>
    </location>
</feature>
<evidence type="ECO:0000313" key="3">
    <source>
        <dbReference type="EMBL" id="GCE32221.1"/>
    </source>
</evidence>
<feature type="region of interest" description="Disordered" evidence="1">
    <location>
        <begin position="12"/>
        <end position="111"/>
    </location>
</feature>
<keyword evidence="2" id="KW-0472">Membrane</keyword>
<keyword evidence="2" id="KW-1133">Transmembrane helix</keyword>
<evidence type="ECO:0000256" key="2">
    <source>
        <dbReference type="SAM" id="Phobius"/>
    </source>
</evidence>
<comment type="caution">
    <text evidence="3">The sequence shown here is derived from an EMBL/GenBank/DDBJ whole genome shotgun (WGS) entry which is preliminary data.</text>
</comment>
<proteinExistence type="predicted"/>
<name>A0A402BLJ5_9CHLR</name>
<sequence length="266" mass="29724">MTSTYLDYEVEIEDYHPVSKPAPSTRPGSSARRYSQTTSQQRPASQTVDTTTSRIRRASATRARTTDEPQPAVAMVRRPLDETEPQARIKRQATRPHYPQPQPQSVTDREPKPRRRWIILAGAGMCTALLIYLVMIQVYAWWMNTITDPITYSQAAHRDVVTVLDAKGHPEQIRVFVDGDGHVCELISPITPERHSVARIVVGPNPTQFTTKQAQEVALTVSAHDGSVTIEAVGKVHADILPHQTHETWTTDVDGKPVQPQLKEGK</sequence>
<evidence type="ECO:0000256" key="1">
    <source>
        <dbReference type="SAM" id="MobiDB-lite"/>
    </source>
</evidence>
<evidence type="ECO:0000313" key="4">
    <source>
        <dbReference type="Proteomes" id="UP000287171"/>
    </source>
</evidence>
<dbReference type="Proteomes" id="UP000287171">
    <property type="component" value="Unassembled WGS sequence"/>
</dbReference>
<keyword evidence="2" id="KW-0812">Transmembrane</keyword>
<keyword evidence="4" id="KW-1185">Reference proteome</keyword>
<protein>
    <submittedName>
        <fullName evidence="3">Uncharacterized protein</fullName>
    </submittedName>
</protein>
<feature type="compositionally biased region" description="Basic and acidic residues" evidence="1">
    <location>
        <begin position="78"/>
        <end position="87"/>
    </location>
</feature>
<organism evidence="3 4">
    <name type="scientific">Dictyobacter alpinus</name>
    <dbReference type="NCBI Taxonomy" id="2014873"/>
    <lineage>
        <taxon>Bacteria</taxon>
        <taxon>Bacillati</taxon>
        <taxon>Chloroflexota</taxon>
        <taxon>Ktedonobacteria</taxon>
        <taxon>Ktedonobacterales</taxon>
        <taxon>Dictyobacteraceae</taxon>
        <taxon>Dictyobacter</taxon>
    </lineage>
</organism>
<accession>A0A402BLJ5</accession>
<dbReference type="RefSeq" id="WP_126632210.1">
    <property type="nucleotide sequence ID" value="NZ_BIFT01000004.1"/>
</dbReference>
<feature type="compositionally biased region" description="Polar residues" evidence="1">
    <location>
        <begin position="26"/>
        <end position="49"/>
    </location>
</feature>
<reference evidence="4" key="1">
    <citation type="submission" date="2018-12" db="EMBL/GenBank/DDBJ databases">
        <title>Tengunoibacter tsumagoiensis gen. nov., sp. nov., Dictyobacter kobayashii sp. nov., D. alpinus sp. nov., and D. joshuensis sp. nov. and description of Dictyobacteraceae fam. nov. within the order Ktedonobacterales isolated from Tengu-no-mugimeshi.</title>
        <authorList>
            <person name="Wang C.M."/>
            <person name="Zheng Y."/>
            <person name="Sakai Y."/>
            <person name="Toyoda A."/>
            <person name="Minakuchi Y."/>
            <person name="Abe K."/>
            <person name="Yokota A."/>
            <person name="Yabe S."/>
        </authorList>
    </citation>
    <scope>NUCLEOTIDE SEQUENCE [LARGE SCALE GENOMIC DNA]</scope>
    <source>
        <strain evidence="4">Uno16</strain>
    </source>
</reference>